<feature type="region of interest" description="Disordered" evidence="1">
    <location>
        <begin position="1"/>
        <end position="43"/>
    </location>
</feature>
<keyword evidence="3" id="KW-1185">Reference proteome</keyword>
<organism evidence="2 3">
    <name type="scientific">Ancylostoma duodenale</name>
    <dbReference type="NCBI Taxonomy" id="51022"/>
    <lineage>
        <taxon>Eukaryota</taxon>
        <taxon>Metazoa</taxon>
        <taxon>Ecdysozoa</taxon>
        <taxon>Nematoda</taxon>
        <taxon>Chromadorea</taxon>
        <taxon>Rhabditida</taxon>
        <taxon>Rhabditina</taxon>
        <taxon>Rhabditomorpha</taxon>
        <taxon>Strongyloidea</taxon>
        <taxon>Ancylostomatidae</taxon>
        <taxon>Ancylostomatinae</taxon>
        <taxon>Ancylostoma</taxon>
    </lineage>
</organism>
<evidence type="ECO:0000313" key="2">
    <source>
        <dbReference type="EMBL" id="KIH66470.1"/>
    </source>
</evidence>
<gene>
    <name evidence="2" type="ORF">ANCDUO_03203</name>
</gene>
<accession>A0A0C2GY93</accession>
<feature type="region of interest" description="Disordered" evidence="1">
    <location>
        <begin position="79"/>
        <end position="110"/>
    </location>
</feature>
<dbReference type="AlphaFoldDB" id="A0A0C2GY93"/>
<evidence type="ECO:0000313" key="3">
    <source>
        <dbReference type="Proteomes" id="UP000054047"/>
    </source>
</evidence>
<dbReference type="Proteomes" id="UP000054047">
    <property type="component" value="Unassembled WGS sequence"/>
</dbReference>
<sequence length="110" mass="11748">MDPRTSAYASTSSSQSYRQMTSAAPPSYERMAGPGGVPMSGSSFVVPQNQNVLQMGPSTVQPQQQILRSTLARVVPSSMLAQQSHSAQPYPSSSRHVVDTRPIVAKVRGT</sequence>
<feature type="compositionally biased region" description="Polar residues" evidence="1">
    <location>
        <begin position="79"/>
        <end position="95"/>
    </location>
</feature>
<feature type="compositionally biased region" description="Low complexity" evidence="1">
    <location>
        <begin position="1"/>
        <end position="19"/>
    </location>
</feature>
<proteinExistence type="predicted"/>
<dbReference type="EMBL" id="KN727103">
    <property type="protein sequence ID" value="KIH66470.1"/>
    <property type="molecule type" value="Genomic_DNA"/>
</dbReference>
<name>A0A0C2GY93_9BILA</name>
<reference evidence="2 3" key="1">
    <citation type="submission" date="2013-12" db="EMBL/GenBank/DDBJ databases">
        <title>Draft genome of the parsitic nematode Ancylostoma duodenale.</title>
        <authorList>
            <person name="Mitreva M."/>
        </authorList>
    </citation>
    <scope>NUCLEOTIDE SEQUENCE [LARGE SCALE GENOMIC DNA]</scope>
    <source>
        <strain evidence="2 3">Zhejiang</strain>
    </source>
</reference>
<protein>
    <submittedName>
        <fullName evidence="2">Uncharacterized protein</fullName>
    </submittedName>
</protein>
<evidence type="ECO:0000256" key="1">
    <source>
        <dbReference type="SAM" id="MobiDB-lite"/>
    </source>
</evidence>